<feature type="domain" description="Fibronectin type-III" evidence="5">
    <location>
        <begin position="90"/>
        <end position="187"/>
    </location>
</feature>
<accession>Q7TP53</accession>
<keyword evidence="4" id="KW-0472">Membrane</keyword>
<dbReference type="GO" id="GO:0009897">
    <property type="term" value="C:external side of plasma membrane"/>
    <property type="evidence" value="ECO:0000266"/>
    <property type="project" value="RGD"/>
</dbReference>
<dbReference type="GO" id="GO:0015026">
    <property type="term" value="F:coreceptor activity"/>
    <property type="evidence" value="ECO:0000266"/>
    <property type="project" value="RGD"/>
</dbReference>
<dbReference type="OrthoDB" id="8942047at2759"/>
<dbReference type="GO" id="GO:0045579">
    <property type="term" value="P:positive regulation of B cell differentiation"/>
    <property type="evidence" value="ECO:0000266"/>
    <property type="project" value="RGD"/>
</dbReference>
<dbReference type="Pfam" id="PF22012">
    <property type="entry name" value="TSLPR_D1"/>
    <property type="match status" value="1"/>
</dbReference>
<dbReference type="GO" id="GO:0042010">
    <property type="term" value="F:interleukin-15 receptor activity"/>
    <property type="evidence" value="ECO:0000266"/>
    <property type="project" value="RGD"/>
</dbReference>
<dbReference type="InterPro" id="IPR013783">
    <property type="entry name" value="Ig-like_fold"/>
</dbReference>
<dbReference type="GO" id="GO:0038113">
    <property type="term" value="P:interleukin-9-mediated signaling pathway"/>
    <property type="evidence" value="ECO:0000266"/>
    <property type="project" value="RGD"/>
</dbReference>
<dbReference type="GO" id="GO:0009986">
    <property type="term" value="C:cell surface"/>
    <property type="evidence" value="ECO:0000266"/>
    <property type="project" value="RGD"/>
</dbReference>
<evidence type="ECO:0000313" key="8">
    <source>
        <dbReference type="RGD" id="9078783"/>
    </source>
</evidence>
<dbReference type="RGD" id="621466">
    <property type="gene designation" value="Il2rg"/>
</dbReference>
<evidence type="ECO:0000259" key="5">
    <source>
        <dbReference type="PROSITE" id="PS50853"/>
    </source>
</evidence>
<dbReference type="PANTHER" id="PTHR33887:SF4">
    <property type="entry name" value="AB2-183"/>
    <property type="match status" value="1"/>
</dbReference>
<dbReference type="HOGENOM" id="CLU_643339_0_0_1"/>
<dbReference type="InterPro" id="IPR053856">
    <property type="entry name" value="TSLPR_D1"/>
</dbReference>
<evidence type="ECO:0000313" key="7">
    <source>
        <dbReference type="RGD" id="621466"/>
    </source>
</evidence>
<dbReference type="GO" id="GO:0005886">
    <property type="term" value="C:plasma membrane"/>
    <property type="evidence" value="ECO:0000266"/>
    <property type="project" value="RGD"/>
</dbReference>
<dbReference type="Pfam" id="PF15874">
    <property type="entry name" value="Il2rg"/>
    <property type="match status" value="1"/>
</dbReference>
<dbReference type="GO" id="GO:0010628">
    <property type="term" value="P:positive regulation of gene expression"/>
    <property type="evidence" value="ECO:0000266"/>
    <property type="project" value="RGD"/>
</dbReference>
<proteinExistence type="evidence at transcript level"/>
<evidence type="ECO:0000256" key="3">
    <source>
        <dbReference type="SAM" id="MobiDB-lite"/>
    </source>
</evidence>
<dbReference type="AGR" id="RGD:621466"/>
<evidence type="ECO:0000256" key="2">
    <source>
        <dbReference type="ARBA" id="ARBA00023157"/>
    </source>
</evidence>
<evidence type="ECO:0000256" key="1">
    <source>
        <dbReference type="ARBA" id="ARBA00008159"/>
    </source>
</evidence>
<dbReference type="InterPro" id="IPR003961">
    <property type="entry name" value="FN3_dom"/>
</dbReference>
<protein>
    <submittedName>
        <fullName evidence="6">Ab2-183</fullName>
    </submittedName>
</protein>
<dbReference type="RGD" id="9078783">
    <property type="gene designation" value="Cxhxorf65"/>
</dbReference>
<comment type="similarity">
    <text evidence="1">Belongs to the type I cytokine receptor family. Type 5 subfamily.</text>
</comment>
<gene>
    <name evidence="7" type="primary">Il2rg</name>
    <name evidence="8" type="synonym">CXHXorf65</name>
    <name evidence="8" type="synonym">Cxhxorf65</name>
</gene>
<dbReference type="GO" id="GO:0032831">
    <property type="term" value="P:positive regulation of CD4-positive, CD25-positive, alpha-beta regulatory T cell differentiation"/>
    <property type="evidence" value="ECO:0000266"/>
    <property type="project" value="RGD"/>
</dbReference>
<dbReference type="InterPro" id="IPR048648">
    <property type="entry name" value="CRLF2-like_D2"/>
</dbReference>
<dbReference type="PaxDb" id="10116-ENSRNOP00000050241"/>
<organism evidence="6">
    <name type="scientific">Rattus norvegicus</name>
    <name type="common">Rat</name>
    <dbReference type="NCBI Taxonomy" id="10116"/>
    <lineage>
        <taxon>Eukaryota</taxon>
        <taxon>Metazoa</taxon>
        <taxon>Chordata</taxon>
        <taxon>Craniata</taxon>
        <taxon>Vertebrata</taxon>
        <taxon>Euteleostomi</taxon>
        <taxon>Mammalia</taxon>
        <taxon>Eutheria</taxon>
        <taxon>Euarchontoglires</taxon>
        <taxon>Glires</taxon>
        <taxon>Rodentia</taxon>
        <taxon>Myomorpha</taxon>
        <taxon>Muroidea</taxon>
        <taxon>Muridae</taxon>
        <taxon>Murinae</taxon>
        <taxon>Rattus</taxon>
    </lineage>
</organism>
<dbReference type="GO" id="GO:0038110">
    <property type="term" value="P:interleukin-2-mediated signaling pathway"/>
    <property type="evidence" value="ECO:0000266"/>
    <property type="project" value="RGD"/>
</dbReference>
<dbReference type="ExpressionAtlas" id="Q7TP53">
    <property type="expression patterns" value="baseline and differential"/>
</dbReference>
<dbReference type="InterPro" id="IPR036116">
    <property type="entry name" value="FN3_sf"/>
</dbReference>
<dbReference type="Bgee" id="ENSRNOG00000003954">
    <property type="expression patterns" value="Expressed in spleen and 19 other cell types or tissues"/>
</dbReference>
<dbReference type="PROSITE" id="PS01355">
    <property type="entry name" value="HEMATOPO_REC_S_F1"/>
    <property type="match status" value="1"/>
</dbReference>
<dbReference type="AlphaFoldDB" id="Q7TP53"/>
<dbReference type="GO" id="GO:0050766">
    <property type="term" value="P:positive regulation of phagocytosis"/>
    <property type="evidence" value="ECO:0000266"/>
    <property type="project" value="RGD"/>
</dbReference>
<name>Q7TP53_RAT</name>
<dbReference type="CDD" id="cd00063">
    <property type="entry name" value="FN3"/>
    <property type="match status" value="1"/>
</dbReference>
<dbReference type="GO" id="GO:0035723">
    <property type="term" value="P:interleukin-15-mediated signaling pathway"/>
    <property type="evidence" value="ECO:0000266"/>
    <property type="project" value="RGD"/>
</dbReference>
<dbReference type="GO" id="GO:0035771">
    <property type="term" value="P:interleukin-4-mediated signaling pathway"/>
    <property type="evidence" value="ECO:0000266"/>
    <property type="project" value="RGD"/>
</dbReference>
<dbReference type="GO" id="GO:0038111">
    <property type="term" value="P:interleukin-7-mediated signaling pathway"/>
    <property type="evidence" value="ECO:0000266"/>
    <property type="project" value="RGD"/>
</dbReference>
<dbReference type="AGR" id="RGD:9078783"/>
<reference evidence="6" key="1">
    <citation type="submission" date="2003-06" db="EMBL/GenBank/DDBJ databases">
        <title>Liver regeneration after PH.</title>
        <authorList>
            <person name="Xu C.S."/>
            <person name="Li W.Q."/>
            <person name="Li Y.C."/>
            <person name="Wang L."/>
            <person name="Wang S.F."/>
            <person name="Han H.P."/>
            <person name="Wang G.P."/>
            <person name="Chai L.Q."/>
            <person name="Yuan J.Y."/>
            <person name="Yang K.J."/>
            <person name="Yan H.M."/>
            <person name="Chang C.F."/>
            <person name="Zhao L.F."/>
            <person name="Ma H."/>
            <person name="Shi J.B."/>
            <person name="Rahman S."/>
            <person name="Wang Q.N."/>
            <person name="Zhang J.B."/>
        </authorList>
    </citation>
    <scope>NUCLEOTIDE SEQUENCE</scope>
</reference>
<evidence type="ECO:0000256" key="4">
    <source>
        <dbReference type="SAM" id="Phobius"/>
    </source>
</evidence>
<dbReference type="EMBL" id="AY325195">
    <property type="protein sequence ID" value="AAP92596.1"/>
    <property type="molecule type" value="mRNA"/>
</dbReference>
<dbReference type="Pfam" id="PF21605">
    <property type="entry name" value="CRLF2-like_D2"/>
    <property type="match status" value="1"/>
</dbReference>
<feature type="compositionally biased region" description="Basic and acidic residues" evidence="3">
    <location>
        <begin position="439"/>
        <end position="448"/>
    </location>
</feature>
<dbReference type="PROSITE" id="PS50853">
    <property type="entry name" value="FN3"/>
    <property type="match status" value="1"/>
</dbReference>
<keyword evidence="2" id="KW-1015">Disulfide bond</keyword>
<feature type="transmembrane region" description="Helical" evidence="4">
    <location>
        <begin position="197"/>
        <end position="217"/>
    </location>
</feature>
<dbReference type="GO" id="GO:0002335">
    <property type="term" value="P:mature B cell differentiation"/>
    <property type="evidence" value="ECO:0000266"/>
    <property type="project" value="RGD"/>
</dbReference>
<dbReference type="eggNOG" id="ENOG502S289">
    <property type="taxonomic scope" value="Eukaryota"/>
</dbReference>
<keyword evidence="4" id="KW-1133">Transmembrane helix</keyword>
<dbReference type="GO" id="GO:0033089">
    <property type="term" value="P:positive regulation of T cell differentiation in thymus"/>
    <property type="evidence" value="ECO:0000266"/>
    <property type="project" value="RGD"/>
</dbReference>
<dbReference type="InterPro" id="IPR003531">
    <property type="entry name" value="Hempt_rcpt_S_F1_CS"/>
</dbReference>
<dbReference type="SMART" id="SM00060">
    <property type="entry name" value="FN3"/>
    <property type="match status" value="1"/>
</dbReference>
<keyword evidence="4" id="KW-0812">Transmembrane</keyword>
<dbReference type="PANTHER" id="PTHR33887">
    <property type="entry name" value="PB1 DOMAIN-CONTAINING PROTEIN"/>
    <property type="match status" value="1"/>
</dbReference>
<feature type="compositionally biased region" description="Polar residues" evidence="3">
    <location>
        <begin position="404"/>
        <end position="418"/>
    </location>
</feature>
<dbReference type="SUPFAM" id="SSF49265">
    <property type="entry name" value="Fibronectin type III"/>
    <property type="match status" value="2"/>
</dbReference>
<dbReference type="GO" id="GO:0005654">
    <property type="term" value="C:nucleoplasm"/>
    <property type="evidence" value="ECO:0000266"/>
    <property type="project" value="RGD"/>
</dbReference>
<dbReference type="Gene3D" id="2.60.40.10">
    <property type="entry name" value="Immunoglobulins"/>
    <property type="match status" value="2"/>
</dbReference>
<dbReference type="GO" id="GO:0010468">
    <property type="term" value="P:regulation of gene expression"/>
    <property type="evidence" value="ECO:0000266"/>
    <property type="project" value="RGD"/>
</dbReference>
<dbReference type="InterPro" id="IPR039471">
    <property type="entry name" value="CXorf65-like"/>
</dbReference>
<evidence type="ECO:0000313" key="6">
    <source>
        <dbReference type="EMBL" id="AAP92596.1"/>
    </source>
</evidence>
<dbReference type="GO" id="GO:0019725">
    <property type="term" value="P:cellular homeostasis"/>
    <property type="evidence" value="ECO:0000266"/>
    <property type="project" value="RGD"/>
</dbReference>
<feature type="region of interest" description="Disordered" evidence="3">
    <location>
        <begin position="394"/>
        <end position="448"/>
    </location>
</feature>
<dbReference type="FunFam" id="2.60.40.10:FF:000754">
    <property type="entry name" value="Cytokine receptor common subunit gamma"/>
    <property type="match status" value="1"/>
</dbReference>
<dbReference type="GO" id="GO:0019976">
    <property type="term" value="F:interleukin-2 binding"/>
    <property type="evidence" value="ECO:0000266"/>
    <property type="project" value="RGD"/>
</dbReference>
<dbReference type="SMR" id="Q7TP53"/>
<sequence>MDGRAEALEKGDQFVGYGNNHDWRYKGSDNNTFQECSHYLFSKEITSGCQIQKEDIQLYQTFVVQLQDPQKPQRRAEQKLNLQNLVIPWAPENLTLYNLSESQVELRWKSRYIERCLQYLVQYRSNRDRSWTEQIVDHEPRFSLPSVDEQKLYTFRVRSRFNPICGSTQQWSKWSQPIHWGSHTAEENPSLFALEAVLIPVGTMGLIITLIFVYCWLERMPRIPAIKNLEDLVTEYHGNFSAWSGVSKGLTESLQPDYSERFCHVNNQEFLVNTNCSVLLLLHYTRKKMGLRKTDTIDLCDESGTMKLLFLSKTPGDYASKFLTARNTYYVCKVERGAPGTRIENSYKAIVPLLKHPEPELVESLRTQCEFLERSRIKMLRTLEAKRLAAMESSVNLPARSPKSGGTQQTPSPSSQLKSKGGRSDEDGPPPTRRPFYKTRADFLKRHR</sequence>